<comment type="function">
    <text evidence="1">Removes C-terminal D-alanyl residues from sugar-peptide cell wall precursors.</text>
</comment>
<evidence type="ECO:0000259" key="18">
    <source>
        <dbReference type="SMART" id="SM00936"/>
    </source>
</evidence>
<evidence type="ECO:0000256" key="8">
    <source>
        <dbReference type="ARBA" id="ARBA00022801"/>
    </source>
</evidence>
<organism evidence="19 20">
    <name type="scientific">Sporobacter termitidis DSM 10068</name>
    <dbReference type="NCBI Taxonomy" id="1123282"/>
    <lineage>
        <taxon>Bacteria</taxon>
        <taxon>Bacillati</taxon>
        <taxon>Bacillota</taxon>
        <taxon>Clostridia</taxon>
        <taxon>Eubacteriales</taxon>
        <taxon>Oscillospiraceae</taxon>
        <taxon>Sporobacter</taxon>
    </lineage>
</organism>
<evidence type="ECO:0000256" key="2">
    <source>
        <dbReference type="ARBA" id="ARBA00004752"/>
    </source>
</evidence>
<evidence type="ECO:0000256" key="6">
    <source>
        <dbReference type="ARBA" id="ARBA00022670"/>
    </source>
</evidence>
<keyword evidence="11" id="KW-0961">Cell wall biogenesis/degradation</keyword>
<dbReference type="InterPro" id="IPR012907">
    <property type="entry name" value="Peptidase_S11_C"/>
</dbReference>
<dbReference type="EC" id="3.4.16.4" evidence="4"/>
<dbReference type="SUPFAM" id="SSF56601">
    <property type="entry name" value="beta-lactamase/transpeptidase-like"/>
    <property type="match status" value="1"/>
</dbReference>
<accession>A0A1M5UCR8</accession>
<feature type="active site" evidence="13">
    <location>
        <position position="123"/>
    </location>
</feature>
<dbReference type="InterPro" id="IPR015956">
    <property type="entry name" value="Peniciliin-bd_prot_C_sf"/>
</dbReference>
<dbReference type="PANTHER" id="PTHR21581">
    <property type="entry name" value="D-ALANYL-D-ALANINE CARBOXYPEPTIDASE"/>
    <property type="match status" value="1"/>
</dbReference>
<protein>
    <recommendedName>
        <fullName evidence="4">serine-type D-Ala-D-Ala carboxypeptidase</fullName>
        <ecNumber evidence="4">3.4.16.4</ecNumber>
    </recommendedName>
</protein>
<evidence type="ECO:0000256" key="17">
    <source>
        <dbReference type="SAM" id="SignalP"/>
    </source>
</evidence>
<evidence type="ECO:0000256" key="11">
    <source>
        <dbReference type="ARBA" id="ARBA00023316"/>
    </source>
</evidence>
<evidence type="ECO:0000256" key="10">
    <source>
        <dbReference type="ARBA" id="ARBA00022984"/>
    </source>
</evidence>
<keyword evidence="9" id="KW-0133">Cell shape</keyword>
<dbReference type="OrthoDB" id="9791132at2"/>
<evidence type="ECO:0000256" key="12">
    <source>
        <dbReference type="ARBA" id="ARBA00034000"/>
    </source>
</evidence>
<dbReference type="EMBL" id="FQXV01000001">
    <property type="protein sequence ID" value="SHH60832.1"/>
    <property type="molecule type" value="Genomic_DNA"/>
</dbReference>
<keyword evidence="6" id="KW-0645">Protease</keyword>
<proteinExistence type="inferred from homology"/>
<keyword evidence="7 17" id="KW-0732">Signal</keyword>
<keyword evidence="8" id="KW-0378">Hydrolase</keyword>
<dbReference type="Gene3D" id="2.60.410.10">
    <property type="entry name" value="D-Ala-D-Ala carboxypeptidase, C-terminal domain"/>
    <property type="match status" value="1"/>
</dbReference>
<feature type="domain" description="Peptidase S11 D-Ala-D-Ala carboxypeptidase A C-terminal" evidence="18">
    <location>
        <begin position="285"/>
        <end position="376"/>
    </location>
</feature>
<dbReference type="GO" id="GO:0009252">
    <property type="term" value="P:peptidoglycan biosynthetic process"/>
    <property type="evidence" value="ECO:0007669"/>
    <property type="project" value="UniProtKB-UniPathway"/>
</dbReference>
<evidence type="ECO:0000256" key="14">
    <source>
        <dbReference type="PIRSR" id="PIRSR618044-2"/>
    </source>
</evidence>
<keyword evidence="16" id="KW-1133">Transmembrane helix</keyword>
<comment type="catalytic activity">
    <reaction evidence="12">
        <text>Preferential cleavage: (Ac)2-L-Lys-D-Ala-|-D-Ala. Also transpeptidation of peptidyl-alanyl moieties that are N-acyl substituents of D-alanine.</text>
        <dbReference type="EC" id="3.4.16.4"/>
    </reaction>
</comment>
<feature type="chain" id="PRO_5009914180" description="serine-type D-Ala-D-Ala carboxypeptidase" evidence="17">
    <location>
        <begin position="24"/>
        <end position="450"/>
    </location>
</feature>
<keyword evidence="16" id="KW-0812">Transmembrane</keyword>
<evidence type="ECO:0000256" key="16">
    <source>
        <dbReference type="SAM" id="Phobius"/>
    </source>
</evidence>
<sequence length="450" mass="47878">MKKCLFTAFLIILSALCAVGGQAASPSANDVSPGNISSTSYILIDAASGLVLCEKNADRKAYPASTTKILTGALALEKGELDQMMTATAAAAADIGPDGMNIGLKSGEKLSMQDLLNATLIYSANDAANVLAENLAATRQDFIDMMNAKAKELGAANTHFTNASGIHDAEHYTTARDLSLMARYAMTLPEFRKIVTKSSYTMSKTNGHEARQLRTVNKFLKETSDYFTRVDGIKSGFTSPAGWDLVSAASNDSGMQLIAVVLGDHSEKEVDADSKALLEFGFKSYSVQTLADVGQYVQNISISGAEPDSAAVVAETKLSAVLPNDQGKWDIKKNIQLNSDIKAPVKKGDVLGTLDFVVGGASLGKVNLVSDRDIGAKVVAYTTFGTKTENTAPKLQESVTPAQPSAGKDVQQAVICARTGIAILVILFAVLIINPGKRAKYPKRRYKIRY</sequence>
<reference evidence="19 20" key="1">
    <citation type="submission" date="2016-11" db="EMBL/GenBank/DDBJ databases">
        <authorList>
            <person name="Jaros S."/>
            <person name="Januszkiewicz K."/>
            <person name="Wedrychowicz H."/>
        </authorList>
    </citation>
    <scope>NUCLEOTIDE SEQUENCE [LARGE SCALE GENOMIC DNA]</scope>
    <source>
        <strain evidence="19 20">DSM 10068</strain>
    </source>
</reference>
<dbReference type="AlphaFoldDB" id="A0A1M5UCR8"/>
<evidence type="ECO:0000313" key="19">
    <source>
        <dbReference type="EMBL" id="SHH60832.1"/>
    </source>
</evidence>
<evidence type="ECO:0000256" key="1">
    <source>
        <dbReference type="ARBA" id="ARBA00003217"/>
    </source>
</evidence>
<dbReference type="Gene3D" id="3.40.710.10">
    <property type="entry name" value="DD-peptidase/beta-lactamase superfamily"/>
    <property type="match status" value="1"/>
</dbReference>
<keyword evidence="16" id="KW-0472">Membrane</keyword>
<dbReference type="PANTHER" id="PTHR21581:SF6">
    <property type="entry name" value="TRAFFICKING PROTEIN PARTICLE COMPLEX SUBUNIT 12"/>
    <property type="match status" value="1"/>
</dbReference>
<feature type="active site" description="Acyl-ester intermediate" evidence="13">
    <location>
        <position position="65"/>
    </location>
</feature>
<evidence type="ECO:0000256" key="13">
    <source>
        <dbReference type="PIRSR" id="PIRSR618044-1"/>
    </source>
</evidence>
<dbReference type="GO" id="GO:0071555">
    <property type="term" value="P:cell wall organization"/>
    <property type="evidence" value="ECO:0007669"/>
    <property type="project" value="UniProtKB-KW"/>
</dbReference>
<dbReference type="Pfam" id="PF00768">
    <property type="entry name" value="Peptidase_S11"/>
    <property type="match status" value="1"/>
</dbReference>
<name>A0A1M5UCR8_9FIRM</name>
<evidence type="ECO:0000256" key="5">
    <source>
        <dbReference type="ARBA" id="ARBA00022645"/>
    </source>
</evidence>
<evidence type="ECO:0000256" key="7">
    <source>
        <dbReference type="ARBA" id="ARBA00022729"/>
    </source>
</evidence>
<dbReference type="GO" id="GO:0008360">
    <property type="term" value="P:regulation of cell shape"/>
    <property type="evidence" value="ECO:0007669"/>
    <property type="project" value="UniProtKB-KW"/>
</dbReference>
<dbReference type="STRING" id="1123282.SAMN02745823_00457"/>
<keyword evidence="20" id="KW-1185">Reference proteome</keyword>
<dbReference type="InterPro" id="IPR037167">
    <property type="entry name" value="Peptidase_S11_C_sf"/>
</dbReference>
<feature type="transmembrane region" description="Helical" evidence="16">
    <location>
        <begin position="417"/>
        <end position="436"/>
    </location>
</feature>
<dbReference type="InterPro" id="IPR018044">
    <property type="entry name" value="Peptidase_S11"/>
</dbReference>
<comment type="pathway">
    <text evidence="2">Cell wall biogenesis; peptidoglycan biosynthesis.</text>
</comment>
<dbReference type="RefSeq" id="WP_073076001.1">
    <property type="nucleotide sequence ID" value="NZ_FQXV01000001.1"/>
</dbReference>
<evidence type="ECO:0000256" key="9">
    <source>
        <dbReference type="ARBA" id="ARBA00022960"/>
    </source>
</evidence>
<gene>
    <name evidence="19" type="ORF">SAMN02745823_00457</name>
</gene>
<dbReference type="GO" id="GO:0009002">
    <property type="term" value="F:serine-type D-Ala-D-Ala carboxypeptidase activity"/>
    <property type="evidence" value="ECO:0007669"/>
    <property type="project" value="UniProtKB-EC"/>
</dbReference>
<keyword evidence="5 19" id="KW-0121">Carboxypeptidase</keyword>
<dbReference type="InterPro" id="IPR001967">
    <property type="entry name" value="Peptidase_S11_N"/>
</dbReference>
<evidence type="ECO:0000313" key="20">
    <source>
        <dbReference type="Proteomes" id="UP000183995"/>
    </source>
</evidence>
<evidence type="ECO:0000256" key="3">
    <source>
        <dbReference type="ARBA" id="ARBA00007164"/>
    </source>
</evidence>
<dbReference type="UniPathway" id="UPA00219"/>
<dbReference type="InterPro" id="IPR012338">
    <property type="entry name" value="Beta-lactam/transpept-like"/>
</dbReference>
<keyword evidence="10" id="KW-0573">Peptidoglycan synthesis</keyword>
<evidence type="ECO:0000256" key="4">
    <source>
        <dbReference type="ARBA" id="ARBA00012448"/>
    </source>
</evidence>
<dbReference type="SUPFAM" id="SSF69189">
    <property type="entry name" value="Penicillin-binding protein associated domain"/>
    <property type="match status" value="1"/>
</dbReference>
<comment type="similarity">
    <text evidence="3 15">Belongs to the peptidase S11 family.</text>
</comment>
<dbReference type="Proteomes" id="UP000183995">
    <property type="component" value="Unassembled WGS sequence"/>
</dbReference>
<feature type="signal peptide" evidence="17">
    <location>
        <begin position="1"/>
        <end position="23"/>
    </location>
</feature>
<dbReference type="GO" id="GO:0006508">
    <property type="term" value="P:proteolysis"/>
    <property type="evidence" value="ECO:0007669"/>
    <property type="project" value="UniProtKB-KW"/>
</dbReference>
<feature type="active site" description="Proton acceptor" evidence="13">
    <location>
        <position position="68"/>
    </location>
</feature>
<evidence type="ECO:0000256" key="15">
    <source>
        <dbReference type="RuleBase" id="RU004016"/>
    </source>
</evidence>
<dbReference type="PRINTS" id="PR00725">
    <property type="entry name" value="DADACBPTASE1"/>
</dbReference>
<feature type="binding site" evidence="14">
    <location>
        <position position="234"/>
    </location>
    <ligand>
        <name>substrate</name>
    </ligand>
</feature>
<dbReference type="Pfam" id="PF07943">
    <property type="entry name" value="PBP5_C"/>
    <property type="match status" value="1"/>
</dbReference>
<dbReference type="SMART" id="SM00936">
    <property type="entry name" value="PBP5_C"/>
    <property type="match status" value="1"/>
</dbReference>